<name>A0A437MH28_9PROT</name>
<dbReference type="GO" id="GO:1902201">
    <property type="term" value="P:negative regulation of bacterial-type flagellum-dependent cell motility"/>
    <property type="evidence" value="ECO:0007669"/>
    <property type="project" value="TreeGrafter"/>
</dbReference>
<accession>A0A437MH28</accession>
<keyword evidence="6" id="KW-1185">Reference proteome</keyword>
<sequence>MEQMRKPKWFGPGMRHGLAVAAICAAVGLTGALLLLRAERYRLIATDGERLAVYAQTMAQRLDNGLTDWARDVTQLTRFETFGREPPEPASARRLLEDLRDRSPTFSWIGFTGVDGRVIAATDGLLEGVDVSGRPWFRPGLAGSFLGDVHPAVLLARLLPQERGGGENAYFVDAAAPVHSRDGRLLGVIAGHLTWRWAQQVASETAMLAPWQPPPSLHVVAADGMVLLGPDNERGRPWPVPLPGGPRNWRETDIPGQAASVTAVGRAEGAPDRQHLGWAVIAQRDRAEVLQPLWSFGAWLGLGVLVLAMLGGWLAGRNAGRLGSTLRGVLGEGGDENIAARLTKLRDQAQRDPLTGLLNRQGFQSWCETNPRLAEGCAVVVLDLDGFKPINDRHGHAAGDAVLQGIGAWLQGNLRREDAAVRLGGDEFLLCLAGPAPQAAETAHEVGARLHAALRDGLPTPVGPLSLGCSLGVARVPDETPSIEAAIVLADQRLYAVKEHRYRTGALNARRQA</sequence>
<comment type="catalytic activity">
    <reaction evidence="2">
        <text>2 GTP = 3',3'-c-di-GMP + 2 diphosphate</text>
        <dbReference type="Rhea" id="RHEA:24898"/>
        <dbReference type="ChEBI" id="CHEBI:33019"/>
        <dbReference type="ChEBI" id="CHEBI:37565"/>
        <dbReference type="ChEBI" id="CHEBI:58805"/>
        <dbReference type="EC" id="2.7.7.65"/>
    </reaction>
</comment>
<evidence type="ECO:0000313" key="5">
    <source>
        <dbReference type="EMBL" id="RVT96960.1"/>
    </source>
</evidence>
<dbReference type="AlphaFoldDB" id="A0A437MH28"/>
<proteinExistence type="predicted"/>
<organism evidence="5 6">
    <name type="scientific">Rhodovarius crocodyli</name>
    <dbReference type="NCBI Taxonomy" id="1979269"/>
    <lineage>
        <taxon>Bacteria</taxon>
        <taxon>Pseudomonadati</taxon>
        <taxon>Pseudomonadota</taxon>
        <taxon>Alphaproteobacteria</taxon>
        <taxon>Acetobacterales</taxon>
        <taxon>Roseomonadaceae</taxon>
        <taxon>Rhodovarius</taxon>
    </lineage>
</organism>
<protein>
    <recommendedName>
        <fullName evidence="1">diguanylate cyclase</fullName>
        <ecNumber evidence="1">2.7.7.65</ecNumber>
    </recommendedName>
</protein>
<evidence type="ECO:0000256" key="3">
    <source>
        <dbReference type="SAM" id="Phobius"/>
    </source>
</evidence>
<dbReference type="Gene3D" id="3.30.450.20">
    <property type="entry name" value="PAS domain"/>
    <property type="match status" value="1"/>
</dbReference>
<keyword evidence="3" id="KW-0472">Membrane</keyword>
<evidence type="ECO:0000256" key="1">
    <source>
        <dbReference type="ARBA" id="ARBA00012528"/>
    </source>
</evidence>
<dbReference type="InterPro" id="IPR000160">
    <property type="entry name" value="GGDEF_dom"/>
</dbReference>
<evidence type="ECO:0000259" key="4">
    <source>
        <dbReference type="PROSITE" id="PS50887"/>
    </source>
</evidence>
<dbReference type="OrthoDB" id="9812260at2"/>
<dbReference type="SUPFAM" id="SSF55073">
    <property type="entry name" value="Nucleotide cyclase"/>
    <property type="match status" value="1"/>
</dbReference>
<keyword evidence="3" id="KW-0812">Transmembrane</keyword>
<feature type="transmembrane region" description="Helical" evidence="3">
    <location>
        <begin position="293"/>
        <end position="315"/>
    </location>
</feature>
<evidence type="ECO:0000256" key="2">
    <source>
        <dbReference type="ARBA" id="ARBA00034247"/>
    </source>
</evidence>
<dbReference type="InterPro" id="IPR029787">
    <property type="entry name" value="Nucleotide_cyclase"/>
</dbReference>
<dbReference type="InterPro" id="IPR050469">
    <property type="entry name" value="Diguanylate_Cyclase"/>
</dbReference>
<dbReference type="Proteomes" id="UP000282957">
    <property type="component" value="Unassembled WGS sequence"/>
</dbReference>
<keyword evidence="3" id="KW-1133">Transmembrane helix</keyword>
<dbReference type="EC" id="2.7.7.65" evidence="1"/>
<evidence type="ECO:0000313" key="6">
    <source>
        <dbReference type="Proteomes" id="UP000282957"/>
    </source>
</evidence>
<dbReference type="SMART" id="SM00267">
    <property type="entry name" value="GGDEF"/>
    <property type="match status" value="1"/>
</dbReference>
<dbReference type="GO" id="GO:0052621">
    <property type="term" value="F:diguanylate cyclase activity"/>
    <property type="evidence" value="ECO:0007669"/>
    <property type="project" value="UniProtKB-EC"/>
</dbReference>
<comment type="caution">
    <text evidence="5">The sequence shown here is derived from an EMBL/GenBank/DDBJ whole genome shotgun (WGS) entry which is preliminary data.</text>
</comment>
<reference evidence="5 6" key="1">
    <citation type="submission" date="2019-01" db="EMBL/GenBank/DDBJ databases">
        <authorList>
            <person name="Chen W.-M."/>
        </authorList>
    </citation>
    <scope>NUCLEOTIDE SEQUENCE [LARGE SCALE GENOMIC DNA]</scope>
    <source>
        <strain evidence="5 6">CCP-6</strain>
    </source>
</reference>
<dbReference type="PANTHER" id="PTHR45138:SF9">
    <property type="entry name" value="DIGUANYLATE CYCLASE DGCM-RELATED"/>
    <property type="match status" value="1"/>
</dbReference>
<gene>
    <name evidence="5" type="ORF">EOD42_11205</name>
</gene>
<dbReference type="GO" id="GO:0043709">
    <property type="term" value="P:cell adhesion involved in single-species biofilm formation"/>
    <property type="evidence" value="ECO:0007669"/>
    <property type="project" value="TreeGrafter"/>
</dbReference>
<dbReference type="Gene3D" id="3.30.70.270">
    <property type="match status" value="1"/>
</dbReference>
<feature type="domain" description="GGDEF" evidence="4">
    <location>
        <begin position="375"/>
        <end position="509"/>
    </location>
</feature>
<dbReference type="CDD" id="cd12914">
    <property type="entry name" value="PDC1_DGC_like"/>
    <property type="match status" value="1"/>
</dbReference>
<dbReference type="InterPro" id="IPR043128">
    <property type="entry name" value="Rev_trsase/Diguanyl_cyclase"/>
</dbReference>
<dbReference type="NCBIfam" id="TIGR00254">
    <property type="entry name" value="GGDEF"/>
    <property type="match status" value="1"/>
</dbReference>
<dbReference type="PROSITE" id="PS50887">
    <property type="entry name" value="GGDEF"/>
    <property type="match status" value="1"/>
</dbReference>
<dbReference type="Pfam" id="PF00990">
    <property type="entry name" value="GGDEF"/>
    <property type="match status" value="1"/>
</dbReference>
<dbReference type="PANTHER" id="PTHR45138">
    <property type="entry name" value="REGULATORY COMPONENTS OF SENSORY TRANSDUCTION SYSTEM"/>
    <property type="match status" value="1"/>
</dbReference>
<dbReference type="CDD" id="cd01949">
    <property type="entry name" value="GGDEF"/>
    <property type="match status" value="1"/>
</dbReference>
<dbReference type="EMBL" id="SACL01000003">
    <property type="protein sequence ID" value="RVT96960.1"/>
    <property type="molecule type" value="Genomic_DNA"/>
</dbReference>
<dbReference type="GO" id="GO:0005886">
    <property type="term" value="C:plasma membrane"/>
    <property type="evidence" value="ECO:0007669"/>
    <property type="project" value="TreeGrafter"/>
</dbReference>